<dbReference type="InterPro" id="IPR001482">
    <property type="entry name" value="T2SS/T4SS_dom"/>
</dbReference>
<evidence type="ECO:0000256" key="2">
    <source>
        <dbReference type="ARBA" id="ARBA00022741"/>
    </source>
</evidence>
<dbReference type="InterPro" id="IPR037257">
    <property type="entry name" value="T2SS_E_N_sf"/>
</dbReference>
<dbReference type="SMART" id="SM00382">
    <property type="entry name" value="AAA"/>
    <property type="match status" value="1"/>
</dbReference>
<dbReference type="Pfam" id="PF00437">
    <property type="entry name" value="T2SSE"/>
    <property type="match status" value="1"/>
</dbReference>
<evidence type="ECO:0000313" key="5">
    <source>
        <dbReference type="EMBL" id="GAA0865838.1"/>
    </source>
</evidence>
<reference evidence="6" key="1">
    <citation type="journal article" date="2019" name="Int. J. Syst. Evol. Microbiol.">
        <title>The Global Catalogue of Microorganisms (GCM) 10K type strain sequencing project: providing services to taxonomists for standard genome sequencing and annotation.</title>
        <authorList>
            <consortium name="The Broad Institute Genomics Platform"/>
            <consortium name="The Broad Institute Genome Sequencing Center for Infectious Disease"/>
            <person name="Wu L."/>
            <person name="Ma J."/>
        </authorList>
    </citation>
    <scope>NUCLEOTIDE SEQUENCE [LARGE SCALE GENOMIC DNA]</scope>
    <source>
        <strain evidence="6">JCM 6486</strain>
    </source>
</reference>
<dbReference type="Gene3D" id="3.40.50.300">
    <property type="entry name" value="P-loop containing nucleotide triphosphate hydrolases"/>
    <property type="match status" value="1"/>
</dbReference>
<keyword evidence="6" id="KW-1185">Reference proteome</keyword>
<dbReference type="SUPFAM" id="SSF160246">
    <property type="entry name" value="EspE N-terminal domain-like"/>
    <property type="match status" value="1"/>
</dbReference>
<dbReference type="InterPro" id="IPR027417">
    <property type="entry name" value="P-loop_NTPase"/>
</dbReference>
<sequence>MVPKKLALKYKAIPIDSNNDNLTIAIAEENIYAIEDFKLATGKNIILKIEDENYINESIDKYYSKDILDKEEYSKSILDKILKKSLEFNSSDIHIEPFENTLKIRMRIDGYLKEIYSYPINIHMQLVTVIKLLAGIDIAEKRLPQDGRIDKNINGEIIDLRISTIPTIHGEKAVIRLLNRNKFLRNKQELGFSEKAINKINKMIHNMGGILLITGPTGSGKTTTLYSILNDFKMMDKNIVTIEDPVEYKIEGINQIPLNTKIGLDFASGLRAILRQDPDIIMVGEIRDVETAKIAMRAASTGHLVISTMHTNNAVEAINRLLDMDIPRYLIASCLKGIVSQRLVRRVCNNCSIENIIDKEVASNLKIELNTRVKLEKGCNECSNTGYKGRIALNEVVEINKCLRQAIIECKNIEEIYHIAKDSNMIKFEDSCAYLLKEKITTVNECLSVDFFND</sequence>
<comment type="caution">
    <text evidence="5">The sequence shown here is derived from an EMBL/GenBank/DDBJ whole genome shotgun (WGS) entry which is preliminary data.</text>
</comment>
<feature type="domain" description="Bacterial type II secretion system protein E" evidence="4">
    <location>
        <begin position="274"/>
        <end position="288"/>
    </location>
</feature>
<dbReference type="InterPro" id="IPR007831">
    <property type="entry name" value="T2SS_GspE_N"/>
</dbReference>
<dbReference type="PANTHER" id="PTHR30258:SF2">
    <property type="entry name" value="COMG OPERON PROTEIN 1"/>
    <property type="match status" value="1"/>
</dbReference>
<evidence type="ECO:0000313" key="6">
    <source>
        <dbReference type="Proteomes" id="UP001400965"/>
    </source>
</evidence>
<organism evidence="5 6">
    <name type="scientific">Paraclostridium tenue</name>
    <dbReference type="NCBI Taxonomy" id="1737"/>
    <lineage>
        <taxon>Bacteria</taxon>
        <taxon>Bacillati</taxon>
        <taxon>Bacillota</taxon>
        <taxon>Clostridia</taxon>
        <taxon>Peptostreptococcales</taxon>
        <taxon>Peptostreptococcaceae</taxon>
        <taxon>Paraclostridium</taxon>
    </lineage>
</organism>
<dbReference type="PANTHER" id="PTHR30258">
    <property type="entry name" value="TYPE II SECRETION SYSTEM PROTEIN GSPE-RELATED"/>
    <property type="match status" value="1"/>
</dbReference>
<dbReference type="Pfam" id="PF05157">
    <property type="entry name" value="MshEN"/>
    <property type="match status" value="1"/>
</dbReference>
<proteinExistence type="inferred from homology"/>
<dbReference type="Gene3D" id="3.30.450.90">
    <property type="match status" value="1"/>
</dbReference>
<name>A0ABP3XL67_9FIRM</name>
<gene>
    <name evidence="5" type="ORF">GCM10008917_24860</name>
</gene>
<dbReference type="PROSITE" id="PS00662">
    <property type="entry name" value="T2SP_E"/>
    <property type="match status" value="1"/>
</dbReference>
<protein>
    <submittedName>
        <fullName evidence="5">GspE/PulE family protein</fullName>
    </submittedName>
</protein>
<comment type="similarity">
    <text evidence="1">Belongs to the GSP E family.</text>
</comment>
<dbReference type="RefSeq" id="WP_346046499.1">
    <property type="nucleotide sequence ID" value="NZ_BAAACP010000019.1"/>
</dbReference>
<evidence type="ECO:0000256" key="3">
    <source>
        <dbReference type="ARBA" id="ARBA00022840"/>
    </source>
</evidence>
<dbReference type="EMBL" id="BAAACP010000019">
    <property type="protein sequence ID" value="GAA0865838.1"/>
    <property type="molecule type" value="Genomic_DNA"/>
</dbReference>
<evidence type="ECO:0000259" key="4">
    <source>
        <dbReference type="PROSITE" id="PS00662"/>
    </source>
</evidence>
<accession>A0ABP3XL67</accession>
<dbReference type="Gene3D" id="3.30.300.160">
    <property type="entry name" value="Type II secretion system, protein E, N-terminal domain"/>
    <property type="match status" value="1"/>
</dbReference>
<dbReference type="InterPro" id="IPR003593">
    <property type="entry name" value="AAA+_ATPase"/>
</dbReference>
<dbReference type="Proteomes" id="UP001400965">
    <property type="component" value="Unassembled WGS sequence"/>
</dbReference>
<dbReference type="SUPFAM" id="SSF52540">
    <property type="entry name" value="P-loop containing nucleoside triphosphate hydrolases"/>
    <property type="match status" value="1"/>
</dbReference>
<dbReference type="CDD" id="cd01129">
    <property type="entry name" value="PulE-GspE-like"/>
    <property type="match status" value="1"/>
</dbReference>
<keyword evidence="3" id="KW-0067">ATP-binding</keyword>
<evidence type="ECO:0000256" key="1">
    <source>
        <dbReference type="ARBA" id="ARBA00006611"/>
    </source>
</evidence>
<keyword evidence="2" id="KW-0547">Nucleotide-binding</keyword>